<comment type="caution">
    <text evidence="19">The sequence shown here is derived from an EMBL/GenBank/DDBJ whole genome shotgun (WGS) entry which is preliminary data.</text>
</comment>
<evidence type="ECO:0000256" key="13">
    <source>
        <dbReference type="ARBA" id="ARBA00033392"/>
    </source>
</evidence>
<dbReference type="RefSeq" id="WP_020876557.1">
    <property type="nucleotide sequence ID" value="NZ_ATHJ01000076.1"/>
</dbReference>
<keyword evidence="10 15" id="KW-0949">S-adenosyl-L-methionine</keyword>
<evidence type="ECO:0000313" key="20">
    <source>
        <dbReference type="Proteomes" id="UP000014977"/>
    </source>
</evidence>
<dbReference type="NCBIfam" id="NF000648">
    <property type="entry name" value="PRK00026.1"/>
    <property type="match status" value="1"/>
</dbReference>
<dbReference type="Gene3D" id="3.40.1280.10">
    <property type="match status" value="1"/>
</dbReference>
<dbReference type="PATRIC" id="fig|1121405.3.peg.1664"/>
<evidence type="ECO:0000256" key="9">
    <source>
        <dbReference type="ARBA" id="ARBA00022679"/>
    </source>
</evidence>
<dbReference type="PANTHER" id="PTHR46417">
    <property type="entry name" value="TRNA (GUANINE-N(1)-)-METHYLTRANSFERASE"/>
    <property type="match status" value="1"/>
</dbReference>
<accession>S7TX50</accession>
<comment type="similarity">
    <text evidence="3 15 17">Belongs to the RNA methyltransferase TrmD family.</text>
</comment>
<evidence type="ECO:0000313" key="19">
    <source>
        <dbReference type="EMBL" id="EPR41345.1"/>
    </source>
</evidence>
<evidence type="ECO:0000256" key="4">
    <source>
        <dbReference type="ARBA" id="ARBA00011738"/>
    </source>
</evidence>
<evidence type="ECO:0000256" key="2">
    <source>
        <dbReference type="ARBA" id="ARBA00004496"/>
    </source>
</evidence>
<dbReference type="GO" id="GO:0052906">
    <property type="term" value="F:tRNA (guanine(37)-N1)-methyltransferase activity"/>
    <property type="evidence" value="ECO:0007669"/>
    <property type="project" value="UniProtKB-UniRule"/>
</dbReference>
<reference evidence="19 20" key="1">
    <citation type="journal article" date="2013" name="Genome Announc.">
        <title>Draft genome sequences for three mercury-methylating, sulfate-reducing bacteria.</title>
        <authorList>
            <person name="Brown S.D."/>
            <person name="Hurt R.A.Jr."/>
            <person name="Gilmour C.C."/>
            <person name="Elias D.A."/>
        </authorList>
    </citation>
    <scope>NUCLEOTIDE SEQUENCE [LARGE SCALE GENOMIC DNA]</scope>
    <source>
        <strain evidence="19 20">DSM 2059</strain>
    </source>
</reference>
<dbReference type="PIRSF" id="PIRSF000386">
    <property type="entry name" value="tRNA_mtase"/>
    <property type="match status" value="1"/>
</dbReference>
<protein>
    <recommendedName>
        <fullName evidence="6 15">tRNA (guanine-N(1)-)-methyltransferase</fullName>
        <ecNumber evidence="5 15">2.1.1.228</ecNumber>
    </recommendedName>
    <alternativeName>
        <fullName evidence="12 15">M1G-methyltransferase</fullName>
    </alternativeName>
    <alternativeName>
        <fullName evidence="13 15">tRNA [GM37] methyltransferase</fullName>
    </alternativeName>
</protein>
<evidence type="ECO:0000256" key="7">
    <source>
        <dbReference type="ARBA" id="ARBA00022490"/>
    </source>
</evidence>
<evidence type="ECO:0000256" key="14">
    <source>
        <dbReference type="ARBA" id="ARBA00047783"/>
    </source>
</evidence>
<evidence type="ECO:0000259" key="18">
    <source>
        <dbReference type="Pfam" id="PF01746"/>
    </source>
</evidence>
<dbReference type="InterPro" id="IPR029028">
    <property type="entry name" value="Alpha/beta_knot_MTases"/>
</dbReference>
<dbReference type="GO" id="GO:0002939">
    <property type="term" value="P:tRNA N1-guanine methylation"/>
    <property type="evidence" value="ECO:0007669"/>
    <property type="project" value="TreeGrafter"/>
</dbReference>
<dbReference type="Proteomes" id="UP000014977">
    <property type="component" value="Unassembled WGS sequence"/>
</dbReference>
<feature type="binding site" evidence="15 16">
    <location>
        <begin position="132"/>
        <end position="137"/>
    </location>
    <ligand>
        <name>S-adenosyl-L-methionine</name>
        <dbReference type="ChEBI" id="CHEBI:59789"/>
    </ligand>
</feature>
<dbReference type="EC" id="2.1.1.228" evidence="5 15"/>
<evidence type="ECO:0000256" key="6">
    <source>
        <dbReference type="ARBA" id="ARBA00014679"/>
    </source>
</evidence>
<comment type="subcellular location">
    <subcellularLocation>
        <location evidence="2 15 17">Cytoplasm</location>
    </subcellularLocation>
</comment>
<name>S7TX50_DESML</name>
<evidence type="ECO:0000256" key="16">
    <source>
        <dbReference type="PIRSR" id="PIRSR000386-1"/>
    </source>
</evidence>
<proteinExistence type="inferred from homology"/>
<dbReference type="InterPro" id="IPR002649">
    <property type="entry name" value="tRNA_m1G_MeTrfase_TrmD"/>
</dbReference>
<dbReference type="HAMAP" id="MF_00605">
    <property type="entry name" value="TrmD"/>
    <property type="match status" value="1"/>
</dbReference>
<dbReference type="FunFam" id="3.40.1280.10:FF:000001">
    <property type="entry name" value="tRNA (guanine-N(1)-)-methyltransferase"/>
    <property type="match status" value="1"/>
</dbReference>
<dbReference type="InterPro" id="IPR029026">
    <property type="entry name" value="tRNA_m1G_MTases_N"/>
</dbReference>
<dbReference type="InterPro" id="IPR016009">
    <property type="entry name" value="tRNA_MeTrfase_TRMD/TRM10"/>
</dbReference>
<dbReference type="eggNOG" id="COG0336">
    <property type="taxonomic scope" value="Bacteria"/>
</dbReference>
<evidence type="ECO:0000256" key="8">
    <source>
        <dbReference type="ARBA" id="ARBA00022603"/>
    </source>
</evidence>
<keyword evidence="20" id="KW-1185">Reference proteome</keyword>
<evidence type="ECO:0000256" key="10">
    <source>
        <dbReference type="ARBA" id="ARBA00022691"/>
    </source>
</evidence>
<dbReference type="OrthoDB" id="9807416at2"/>
<dbReference type="InterPro" id="IPR023148">
    <property type="entry name" value="tRNA_m1G_MeTrfase_C_sf"/>
</dbReference>
<dbReference type="GO" id="GO:0005829">
    <property type="term" value="C:cytosol"/>
    <property type="evidence" value="ECO:0007669"/>
    <property type="project" value="TreeGrafter"/>
</dbReference>
<dbReference type="FunFam" id="1.10.1270.20:FF:000001">
    <property type="entry name" value="tRNA (guanine-N(1)-)-methyltransferase"/>
    <property type="match status" value="1"/>
</dbReference>
<dbReference type="Pfam" id="PF01746">
    <property type="entry name" value="tRNA_m1G_MT"/>
    <property type="match status" value="1"/>
</dbReference>
<organism evidence="19 20">
    <name type="scientific">Desulfococcus multivorans DSM 2059</name>
    <dbReference type="NCBI Taxonomy" id="1121405"/>
    <lineage>
        <taxon>Bacteria</taxon>
        <taxon>Pseudomonadati</taxon>
        <taxon>Thermodesulfobacteriota</taxon>
        <taxon>Desulfobacteria</taxon>
        <taxon>Desulfobacterales</taxon>
        <taxon>Desulfococcaceae</taxon>
        <taxon>Desulfococcus</taxon>
    </lineage>
</organism>
<keyword evidence="8 15" id="KW-0489">Methyltransferase</keyword>
<feature type="domain" description="tRNA methyltransferase TRMD/TRM10-type" evidence="18">
    <location>
        <begin position="1"/>
        <end position="224"/>
    </location>
</feature>
<evidence type="ECO:0000256" key="3">
    <source>
        <dbReference type="ARBA" id="ARBA00007630"/>
    </source>
</evidence>
<comment type="function">
    <text evidence="1 15 17">Specifically methylates guanosine-37 in various tRNAs.</text>
</comment>
<dbReference type="Gene3D" id="1.10.1270.20">
    <property type="entry name" value="tRNA(m1g37)methyltransferase, domain 2"/>
    <property type="match status" value="1"/>
</dbReference>
<dbReference type="STRING" id="897.B2D07_06445"/>
<feature type="binding site" evidence="15 16">
    <location>
        <position position="112"/>
    </location>
    <ligand>
        <name>S-adenosyl-L-methionine</name>
        <dbReference type="ChEBI" id="CHEBI:59789"/>
    </ligand>
</feature>
<keyword evidence="9 15" id="KW-0808">Transferase</keyword>
<keyword evidence="11 15" id="KW-0819">tRNA processing</keyword>
<evidence type="ECO:0000256" key="15">
    <source>
        <dbReference type="HAMAP-Rule" id="MF_00605"/>
    </source>
</evidence>
<evidence type="ECO:0000256" key="11">
    <source>
        <dbReference type="ARBA" id="ARBA00022694"/>
    </source>
</evidence>
<comment type="catalytic activity">
    <reaction evidence="14 15 17">
        <text>guanosine(37) in tRNA + S-adenosyl-L-methionine = N(1)-methylguanosine(37) in tRNA + S-adenosyl-L-homocysteine + H(+)</text>
        <dbReference type="Rhea" id="RHEA:36899"/>
        <dbReference type="Rhea" id="RHEA-COMP:10145"/>
        <dbReference type="Rhea" id="RHEA-COMP:10147"/>
        <dbReference type="ChEBI" id="CHEBI:15378"/>
        <dbReference type="ChEBI" id="CHEBI:57856"/>
        <dbReference type="ChEBI" id="CHEBI:59789"/>
        <dbReference type="ChEBI" id="CHEBI:73542"/>
        <dbReference type="ChEBI" id="CHEBI:74269"/>
        <dbReference type="EC" id="2.1.1.228"/>
    </reaction>
</comment>
<evidence type="ECO:0000256" key="17">
    <source>
        <dbReference type="RuleBase" id="RU003464"/>
    </source>
</evidence>
<dbReference type="SUPFAM" id="SSF75217">
    <property type="entry name" value="alpha/beta knot"/>
    <property type="match status" value="1"/>
</dbReference>
<keyword evidence="7 15" id="KW-0963">Cytoplasm</keyword>
<dbReference type="PANTHER" id="PTHR46417:SF1">
    <property type="entry name" value="TRNA (GUANINE-N(1)-)-METHYLTRANSFERASE"/>
    <property type="match status" value="1"/>
</dbReference>
<evidence type="ECO:0000256" key="1">
    <source>
        <dbReference type="ARBA" id="ARBA00002634"/>
    </source>
</evidence>
<dbReference type="AlphaFoldDB" id="S7TX50"/>
<dbReference type="NCBIfam" id="TIGR00088">
    <property type="entry name" value="trmD"/>
    <property type="match status" value="1"/>
</dbReference>
<dbReference type="CDD" id="cd18080">
    <property type="entry name" value="TrmD-like"/>
    <property type="match status" value="1"/>
</dbReference>
<evidence type="ECO:0000256" key="5">
    <source>
        <dbReference type="ARBA" id="ARBA00012807"/>
    </source>
</evidence>
<evidence type="ECO:0000256" key="12">
    <source>
        <dbReference type="ARBA" id="ARBA00029736"/>
    </source>
</evidence>
<comment type="subunit">
    <text evidence="4 15 17">Homodimer.</text>
</comment>
<sequence>MIFRVLTIFPELFDAFWENSIIKRAIEGHHISAAAVDIRRYTSDKHRTTDDRPYGGGPGMVMKPEPLAKAIQAAKKITPFSRTVLMTPQGRRFNQSLAHELAREEGVIFVCGRYEGVDERIFNQYIDDEISIGDYVLTGGELPVMIIIDAVTRLLPGVLGGADSAEKDSFSEGLLEHAHYTRPRDFEGDRVPDVLLSGNHQAIEQWRTETALIRTFLKRPDLMEDRAFTAREINILRKWSTEIERIVETQNLSRADSLPGRE</sequence>
<dbReference type="EMBL" id="ATHJ01000076">
    <property type="protein sequence ID" value="EPR41345.1"/>
    <property type="molecule type" value="Genomic_DNA"/>
</dbReference>
<gene>
    <name evidence="15" type="primary">trmD</name>
    <name evidence="19" type="ORF">dsmv_2126</name>
</gene>